<keyword evidence="2" id="KW-1185">Reference proteome</keyword>
<name>A0A370T9B1_9HELO</name>
<evidence type="ECO:0000313" key="1">
    <source>
        <dbReference type="EMBL" id="RDL30153.1"/>
    </source>
</evidence>
<proteinExistence type="predicted"/>
<dbReference type="OrthoDB" id="5290671at2759"/>
<sequence>MCATCNQTIRLNGNGGKVEIQNTDHLWEQQNKQTKGEPLYYLVVTALKDQEAQGDCSTQRFEFQSLRHLTNAVDQIEAGFGGTVALRKCGGELPDAMGGRVNDGRCENVTIEFDSNTAQEGWDKFLLRLRGMEKEWRTASQ</sequence>
<gene>
    <name evidence="1" type="ORF">BP5553_10431</name>
</gene>
<comment type="caution">
    <text evidence="1">The sequence shown here is derived from an EMBL/GenBank/DDBJ whole genome shotgun (WGS) entry which is preliminary data.</text>
</comment>
<reference evidence="1 2" key="1">
    <citation type="journal article" date="2018" name="IMA Fungus">
        <title>IMA Genome-F 9: Draft genome sequence of Annulohypoxylon stygium, Aspergillus mulundensis, Berkeleyomyces basicola (syn. Thielaviopsis basicola), Ceratocystis smalleyi, two Cercospora beticola strains, Coleophoma cylindrospora, Fusarium fracticaudum, Phialophora cf. hyalina, and Morchella septimelata.</title>
        <authorList>
            <person name="Wingfield B.D."/>
            <person name="Bills G.F."/>
            <person name="Dong Y."/>
            <person name="Huang W."/>
            <person name="Nel W.J."/>
            <person name="Swalarsk-Parry B.S."/>
            <person name="Vaghefi N."/>
            <person name="Wilken P.M."/>
            <person name="An Z."/>
            <person name="de Beer Z.W."/>
            <person name="De Vos L."/>
            <person name="Chen L."/>
            <person name="Duong T.A."/>
            <person name="Gao Y."/>
            <person name="Hammerbacher A."/>
            <person name="Kikkert J.R."/>
            <person name="Li Y."/>
            <person name="Li H."/>
            <person name="Li K."/>
            <person name="Li Q."/>
            <person name="Liu X."/>
            <person name="Ma X."/>
            <person name="Naidoo K."/>
            <person name="Pethybridge S.J."/>
            <person name="Sun J."/>
            <person name="Steenkamp E.T."/>
            <person name="van der Nest M.A."/>
            <person name="van Wyk S."/>
            <person name="Wingfield M.J."/>
            <person name="Xiong C."/>
            <person name="Yue Q."/>
            <person name="Zhang X."/>
        </authorList>
    </citation>
    <scope>NUCLEOTIDE SEQUENCE [LARGE SCALE GENOMIC DNA]</scope>
    <source>
        <strain evidence="1 2">BP 5553</strain>
    </source>
</reference>
<dbReference type="RefSeq" id="XP_031864761.1">
    <property type="nucleotide sequence ID" value="XM_032019054.1"/>
</dbReference>
<dbReference type="Proteomes" id="UP000254866">
    <property type="component" value="Unassembled WGS sequence"/>
</dbReference>
<dbReference type="EMBL" id="NPIC01000016">
    <property type="protein sequence ID" value="RDL30153.1"/>
    <property type="molecule type" value="Genomic_DNA"/>
</dbReference>
<evidence type="ECO:0000313" key="2">
    <source>
        <dbReference type="Proteomes" id="UP000254866"/>
    </source>
</evidence>
<dbReference type="GeneID" id="43603280"/>
<dbReference type="AlphaFoldDB" id="A0A370T9B1"/>
<accession>A0A370T9B1</accession>
<protein>
    <submittedName>
        <fullName evidence="1">Uncharacterized protein</fullName>
    </submittedName>
</protein>
<organism evidence="1 2">
    <name type="scientific">Venustampulla echinocandica</name>
    <dbReference type="NCBI Taxonomy" id="2656787"/>
    <lineage>
        <taxon>Eukaryota</taxon>
        <taxon>Fungi</taxon>
        <taxon>Dikarya</taxon>
        <taxon>Ascomycota</taxon>
        <taxon>Pezizomycotina</taxon>
        <taxon>Leotiomycetes</taxon>
        <taxon>Helotiales</taxon>
        <taxon>Pleuroascaceae</taxon>
        <taxon>Venustampulla</taxon>
    </lineage>
</organism>